<dbReference type="EMBL" id="MN739697">
    <property type="protein sequence ID" value="QHT21881.1"/>
    <property type="molecule type" value="Genomic_DNA"/>
</dbReference>
<name>A0A6C0DZV4_9ZZZZ</name>
<evidence type="ECO:0000313" key="1">
    <source>
        <dbReference type="EMBL" id="QHT21881.1"/>
    </source>
</evidence>
<accession>A0A6C0DZV4</accession>
<dbReference type="AlphaFoldDB" id="A0A6C0DZV4"/>
<protein>
    <submittedName>
        <fullName evidence="1">Uncharacterized protein</fullName>
    </submittedName>
</protein>
<reference evidence="1" key="1">
    <citation type="journal article" date="2020" name="Nature">
        <title>Giant virus diversity and host interactions through global metagenomics.</title>
        <authorList>
            <person name="Schulz F."/>
            <person name="Roux S."/>
            <person name="Paez-Espino D."/>
            <person name="Jungbluth S."/>
            <person name="Walsh D.A."/>
            <person name="Denef V.J."/>
            <person name="McMahon K.D."/>
            <person name="Konstantinidis K.T."/>
            <person name="Eloe-Fadrosh E.A."/>
            <person name="Kyrpides N.C."/>
            <person name="Woyke T."/>
        </authorList>
    </citation>
    <scope>NUCLEOTIDE SEQUENCE</scope>
    <source>
        <strain evidence="1">GVMAG-M-3300023179-103</strain>
    </source>
</reference>
<organism evidence="1">
    <name type="scientific">viral metagenome</name>
    <dbReference type="NCBI Taxonomy" id="1070528"/>
    <lineage>
        <taxon>unclassified sequences</taxon>
        <taxon>metagenomes</taxon>
        <taxon>organismal metagenomes</taxon>
    </lineage>
</organism>
<proteinExistence type="predicted"/>
<sequence length="33" mass="4113">MCHIKYYNHLFKLIKNFYNNIFNNTNTILNYSL</sequence>